<keyword evidence="1" id="KW-1133">Transmembrane helix</keyword>
<feature type="transmembrane region" description="Helical" evidence="1">
    <location>
        <begin position="26"/>
        <end position="47"/>
    </location>
</feature>
<keyword evidence="3" id="KW-1185">Reference proteome</keyword>
<evidence type="ECO:0000313" key="3">
    <source>
        <dbReference type="Proteomes" id="UP000198304"/>
    </source>
</evidence>
<dbReference type="AlphaFoldDB" id="A0A239FRK5"/>
<name>A0A239FRK5_9FIRM</name>
<dbReference type="Proteomes" id="UP000198304">
    <property type="component" value="Unassembled WGS sequence"/>
</dbReference>
<evidence type="ECO:0000313" key="2">
    <source>
        <dbReference type="EMBL" id="SNS59218.1"/>
    </source>
</evidence>
<accession>A0A239FRK5</accession>
<sequence>MTKESNVVYDVSNKVGWIKLNRPQALNAWIVNIELDSFFKVMFFILFRT</sequence>
<keyword evidence="1" id="KW-0812">Transmembrane</keyword>
<dbReference type="RefSeq" id="WP_176431385.1">
    <property type="nucleotide sequence ID" value="NZ_FZOJ01000014.1"/>
</dbReference>
<gene>
    <name evidence="2" type="ORF">SAMN05446037_10141</name>
</gene>
<keyword evidence="1" id="KW-0472">Membrane</keyword>
<dbReference type="EMBL" id="FZOJ01000014">
    <property type="protein sequence ID" value="SNS59218.1"/>
    <property type="molecule type" value="Genomic_DNA"/>
</dbReference>
<reference evidence="3" key="1">
    <citation type="submission" date="2017-06" db="EMBL/GenBank/DDBJ databases">
        <authorList>
            <person name="Varghese N."/>
            <person name="Submissions S."/>
        </authorList>
    </citation>
    <scope>NUCLEOTIDE SEQUENCE [LARGE SCALE GENOMIC DNA]</scope>
    <source>
        <strain evidence="3">SCA</strain>
    </source>
</reference>
<protein>
    <submittedName>
        <fullName evidence="2">Uncharacterized protein</fullName>
    </submittedName>
</protein>
<evidence type="ECO:0000256" key="1">
    <source>
        <dbReference type="SAM" id="Phobius"/>
    </source>
</evidence>
<organism evidence="2 3">
    <name type="scientific">Anaerovirgula multivorans</name>
    <dbReference type="NCBI Taxonomy" id="312168"/>
    <lineage>
        <taxon>Bacteria</taxon>
        <taxon>Bacillati</taxon>
        <taxon>Bacillota</taxon>
        <taxon>Clostridia</taxon>
        <taxon>Peptostreptococcales</taxon>
        <taxon>Natronincolaceae</taxon>
        <taxon>Anaerovirgula</taxon>
    </lineage>
</organism>
<proteinExistence type="predicted"/>